<evidence type="ECO:0000313" key="1">
    <source>
        <dbReference type="EMBL" id="AWG24941.1"/>
    </source>
</evidence>
<sequence length="197" mass="22100">MKAIIEAALAKSMNYIQYRNLVSTFLAEGKATGPEQSEALVHYSSLNDTRMKRLDKTMVVTEAHTEKILGLEWEYIWLVLTEGWCGDAAQIVPILNKMAAIGDKIDLKIVLRDENEALMNLFLTNGGKSIPKLILLDAATLDVLADWGPRPAGAQQLIQEYKEKFGVIDDTLKTELQLWYHHDKGVSTQNEVLELLS</sequence>
<dbReference type="Gene3D" id="3.40.30.10">
    <property type="entry name" value="Glutaredoxin"/>
    <property type="match status" value="1"/>
</dbReference>
<dbReference type="AlphaFoldDB" id="A0A2S1LMN2"/>
<dbReference type="InterPro" id="IPR036249">
    <property type="entry name" value="Thioredoxin-like_sf"/>
</dbReference>
<dbReference type="OrthoDB" id="6120799at2"/>
<dbReference type="SUPFAM" id="SSF52833">
    <property type="entry name" value="Thioredoxin-like"/>
    <property type="match status" value="1"/>
</dbReference>
<dbReference type="Pfam" id="PF14595">
    <property type="entry name" value="Thioredoxin_9"/>
    <property type="match status" value="1"/>
</dbReference>
<organism evidence="1 2">
    <name type="scientific">Flavobacterium kingsejongi</name>
    <dbReference type="NCBI Taxonomy" id="1678728"/>
    <lineage>
        <taxon>Bacteria</taxon>
        <taxon>Pseudomonadati</taxon>
        <taxon>Bacteroidota</taxon>
        <taxon>Flavobacteriia</taxon>
        <taxon>Flavobacteriales</taxon>
        <taxon>Flavobacteriaceae</taxon>
        <taxon>Flavobacterium</taxon>
    </lineage>
</organism>
<accession>A0A2S1LMN2</accession>
<reference evidence="1 2" key="1">
    <citation type="submission" date="2017-04" db="EMBL/GenBank/DDBJ databases">
        <title>Complete genome sequence of Flavobacterium kingsejong AJ004.</title>
        <authorList>
            <person name="Lee P.C."/>
        </authorList>
    </citation>
    <scope>NUCLEOTIDE SEQUENCE [LARGE SCALE GENOMIC DNA]</scope>
    <source>
        <strain evidence="1 2">AJ004</strain>
    </source>
</reference>
<proteinExistence type="predicted"/>
<evidence type="ECO:0000313" key="2">
    <source>
        <dbReference type="Proteomes" id="UP000244677"/>
    </source>
</evidence>
<dbReference type="EMBL" id="CP020919">
    <property type="protein sequence ID" value="AWG24941.1"/>
    <property type="molecule type" value="Genomic_DNA"/>
</dbReference>
<protein>
    <submittedName>
        <fullName evidence="1">Thioredoxin family protein</fullName>
    </submittedName>
</protein>
<name>A0A2S1LMN2_9FLAO</name>
<keyword evidence="2" id="KW-1185">Reference proteome</keyword>
<dbReference type="Proteomes" id="UP000244677">
    <property type="component" value="Chromosome"/>
</dbReference>
<gene>
    <name evidence="1" type="ORF">FK004_06705</name>
</gene>
<dbReference type="KEGG" id="fki:FK004_06705"/>
<dbReference type="RefSeq" id="WP_108736562.1">
    <property type="nucleotide sequence ID" value="NZ_CP020919.1"/>
</dbReference>